<dbReference type="Proteomes" id="UP000224203">
    <property type="component" value="Unassembled WGS sequence"/>
</dbReference>
<feature type="region of interest" description="Disordered" evidence="1">
    <location>
        <begin position="32"/>
        <end position="62"/>
    </location>
</feature>
<accession>A0A9X7CIF6</accession>
<name>A0A9X7CIF6_BACCE</name>
<evidence type="ECO:0000313" key="2">
    <source>
        <dbReference type="EMBL" id="PGS67315.1"/>
    </source>
</evidence>
<dbReference type="EMBL" id="NULI01000203">
    <property type="protein sequence ID" value="PGS67315.1"/>
    <property type="molecule type" value="Genomic_DNA"/>
</dbReference>
<sequence length="62" mass="7303">VGLYSMLSQLTKAFQEYVIKTDAKIQELEPIQSKGNVKHRNRIKRNRRPSRYVKNELQKGES</sequence>
<reference evidence="2 3" key="1">
    <citation type="submission" date="2017-09" db="EMBL/GenBank/DDBJ databases">
        <title>Large-scale bioinformatics analysis of Bacillus genomes uncovers conserved roles of natural products in bacterial physiology.</title>
        <authorList>
            <consortium name="Agbiome Team Llc"/>
            <person name="Bleich R.M."/>
            <person name="Grubbs K.J."/>
            <person name="Santa Maria K.C."/>
            <person name="Allen S.E."/>
            <person name="Farag S."/>
            <person name="Shank E.A."/>
            <person name="Bowers A."/>
        </authorList>
    </citation>
    <scope>NUCLEOTIDE SEQUENCE [LARGE SCALE GENOMIC DNA]</scope>
    <source>
        <strain evidence="2 3">AFS041711</strain>
    </source>
</reference>
<gene>
    <name evidence="2" type="ORF">COC69_27800</name>
</gene>
<comment type="caution">
    <text evidence="2">The sequence shown here is derived from an EMBL/GenBank/DDBJ whole genome shotgun (WGS) entry which is preliminary data.</text>
</comment>
<feature type="non-terminal residue" evidence="2">
    <location>
        <position position="1"/>
    </location>
</feature>
<evidence type="ECO:0000313" key="3">
    <source>
        <dbReference type="Proteomes" id="UP000224203"/>
    </source>
</evidence>
<evidence type="ECO:0000256" key="1">
    <source>
        <dbReference type="SAM" id="MobiDB-lite"/>
    </source>
</evidence>
<dbReference type="AlphaFoldDB" id="A0A9X7CIF6"/>
<feature type="compositionally biased region" description="Basic and acidic residues" evidence="1">
    <location>
        <begin position="53"/>
        <end position="62"/>
    </location>
</feature>
<proteinExistence type="predicted"/>
<organism evidence="2 3">
    <name type="scientific">Bacillus cereus</name>
    <dbReference type="NCBI Taxonomy" id="1396"/>
    <lineage>
        <taxon>Bacteria</taxon>
        <taxon>Bacillati</taxon>
        <taxon>Bacillota</taxon>
        <taxon>Bacilli</taxon>
        <taxon>Bacillales</taxon>
        <taxon>Bacillaceae</taxon>
        <taxon>Bacillus</taxon>
        <taxon>Bacillus cereus group</taxon>
    </lineage>
</organism>
<feature type="compositionally biased region" description="Basic residues" evidence="1">
    <location>
        <begin position="36"/>
        <end position="51"/>
    </location>
</feature>
<protein>
    <submittedName>
        <fullName evidence="2">Uncharacterized protein</fullName>
    </submittedName>
</protein>